<feature type="compositionally biased region" description="Low complexity" evidence="1">
    <location>
        <begin position="182"/>
        <end position="193"/>
    </location>
</feature>
<keyword evidence="3" id="KW-1185">Reference proteome</keyword>
<dbReference type="Proteomes" id="UP001287286">
    <property type="component" value="Unassembled WGS sequence"/>
</dbReference>
<comment type="caution">
    <text evidence="2">The sequence shown here is derived from an EMBL/GenBank/DDBJ whole genome shotgun (WGS) entry which is preliminary data.</text>
</comment>
<gene>
    <name evidence="2" type="ORF">Purlil1_8413</name>
</gene>
<evidence type="ECO:0000313" key="3">
    <source>
        <dbReference type="Proteomes" id="UP001287286"/>
    </source>
</evidence>
<evidence type="ECO:0000256" key="1">
    <source>
        <dbReference type="SAM" id="MobiDB-lite"/>
    </source>
</evidence>
<dbReference type="EMBL" id="JAWRVI010000033">
    <property type="protein sequence ID" value="KAK4087338.1"/>
    <property type="molecule type" value="Genomic_DNA"/>
</dbReference>
<protein>
    <submittedName>
        <fullName evidence="2">Uncharacterized protein</fullName>
    </submittedName>
</protein>
<organism evidence="2 3">
    <name type="scientific">Purpureocillium lilacinum</name>
    <name type="common">Paecilomyces lilacinus</name>
    <dbReference type="NCBI Taxonomy" id="33203"/>
    <lineage>
        <taxon>Eukaryota</taxon>
        <taxon>Fungi</taxon>
        <taxon>Dikarya</taxon>
        <taxon>Ascomycota</taxon>
        <taxon>Pezizomycotina</taxon>
        <taxon>Sordariomycetes</taxon>
        <taxon>Hypocreomycetidae</taxon>
        <taxon>Hypocreales</taxon>
        <taxon>Ophiocordycipitaceae</taxon>
        <taxon>Purpureocillium</taxon>
    </lineage>
</organism>
<feature type="region of interest" description="Disordered" evidence="1">
    <location>
        <begin position="182"/>
        <end position="242"/>
    </location>
</feature>
<proteinExistence type="predicted"/>
<evidence type="ECO:0000313" key="2">
    <source>
        <dbReference type="EMBL" id="KAK4087338.1"/>
    </source>
</evidence>
<accession>A0ABR0BUH7</accession>
<sequence>MRAMGVCVYVARQQRGTNLLDRRSAAEPNRTEPHRAAPHYIIHTPGGFAHVVPRTHGRALVIDEADLLGCPWYNCTDDVCGSRAGILGPAGFWPLSMASRFRHPQGGLFGLAHGASCSTGDAHLPPAVRPIANGLDRRLWGFLSVPRRVLDHEQVGLLFAYRYRGQIFCYLKQRRESLSLSAQTQLAQQQQQQRPHQHGSMMETRQDPRDPRQSTLHGPPTPLPRANSGCEIPPPPPALRTVSAQMDAPRNLAIVSLSCRVMSCVSSGEQDEPAFLPSSRDE</sequence>
<name>A0ABR0BUH7_PURLI</name>
<reference evidence="2 3" key="1">
    <citation type="journal article" date="2024" name="Microbiol. Resour. Announc.">
        <title>Genome annotations for the ascomycete fungi Trichoderma harzianum, Trichoderma aggressivum, and Purpureocillium lilacinum.</title>
        <authorList>
            <person name="Beijen E.P.W."/>
            <person name="Ohm R.A."/>
        </authorList>
    </citation>
    <scope>NUCLEOTIDE SEQUENCE [LARGE SCALE GENOMIC DNA]</scope>
    <source>
        <strain evidence="2 3">CBS 150709</strain>
    </source>
</reference>